<evidence type="ECO:0000313" key="2">
    <source>
        <dbReference type="WBParaSite" id="PS1159_v2.g367.t1"/>
    </source>
</evidence>
<proteinExistence type="predicted"/>
<sequence>MDLINEINDTFDEKKVIEGHSFTFEWLLSSLKENDLLFNQKYGNRAVKNITTKCISTGNGFLSVVLQCKIEFTDSAESDSFSDVYTVLLKIPGIQALLEARNNSEAKNEDFSEDFIKRLIEFLKCECYFYQNLASILDISIPKIYSMKEWILNEKEGCILMEDLSFKSKCLSYFESANLAQIRNIIENLAHLHKNCLTSDTEKWKGKFLKNQTWLSDTIKGMETEIEPFFKKCGREKDFNYLIKKLKPFFLNPSFYNYVTQQHIHDLNIQPVLIHADLYPGNILWNTDKNGEIQNTIAAFIDWQLWCEGSPMADIARFCCQCCDGSTRRKAETFIIDFYLKCLTTEFNGEQKIPPYTHEQLKKSYQLCFLSQAFQTLGMTTFMSANSQIKDTRILQANFDFGVLKALHAWEDCLWILEGDLKDVFEKYGK</sequence>
<accession>A0AC35GCP3</accession>
<reference evidence="2" key="1">
    <citation type="submission" date="2022-11" db="UniProtKB">
        <authorList>
            <consortium name="WormBaseParasite"/>
        </authorList>
    </citation>
    <scope>IDENTIFICATION</scope>
</reference>
<dbReference type="Proteomes" id="UP000887580">
    <property type="component" value="Unplaced"/>
</dbReference>
<organism evidence="1 2">
    <name type="scientific">Panagrolaimus sp. PS1159</name>
    <dbReference type="NCBI Taxonomy" id="55785"/>
    <lineage>
        <taxon>Eukaryota</taxon>
        <taxon>Metazoa</taxon>
        <taxon>Ecdysozoa</taxon>
        <taxon>Nematoda</taxon>
        <taxon>Chromadorea</taxon>
        <taxon>Rhabditida</taxon>
        <taxon>Tylenchina</taxon>
        <taxon>Panagrolaimomorpha</taxon>
        <taxon>Panagrolaimoidea</taxon>
        <taxon>Panagrolaimidae</taxon>
        <taxon>Panagrolaimus</taxon>
    </lineage>
</organism>
<dbReference type="WBParaSite" id="PS1159_v2.g367.t1">
    <property type="protein sequence ID" value="PS1159_v2.g367.t1"/>
    <property type="gene ID" value="PS1159_v2.g367"/>
</dbReference>
<name>A0AC35GCP3_9BILA</name>
<protein>
    <submittedName>
        <fullName evidence="2">CHK kinase-like domain-containing protein</fullName>
    </submittedName>
</protein>
<evidence type="ECO:0000313" key="1">
    <source>
        <dbReference type="Proteomes" id="UP000887580"/>
    </source>
</evidence>